<reference evidence="2 3" key="1">
    <citation type="submission" date="2021-08" db="EMBL/GenBank/DDBJ databases">
        <title>Comparative Genomics Analysis of the Genus Qipengyuania Reveals Extensive Genetic Diversity and Metabolic Versatility, Including the Description of Fifteen Novel Species.</title>
        <authorList>
            <person name="Liu Y."/>
        </authorList>
    </citation>
    <scope>NUCLEOTIDE SEQUENCE [LARGE SCALE GENOMIC DNA]</scope>
    <source>
        <strain evidence="2 3">1XM2-8</strain>
    </source>
</reference>
<keyword evidence="3" id="KW-1185">Reference proteome</keyword>
<evidence type="ECO:0000313" key="2">
    <source>
        <dbReference type="EMBL" id="QZD86484.1"/>
    </source>
</evidence>
<accession>A0ABX8ZC71</accession>
<keyword evidence="1" id="KW-0472">Membrane</keyword>
<keyword evidence="1" id="KW-0812">Transmembrane</keyword>
<keyword evidence="1" id="KW-1133">Transmembrane helix</keyword>
<dbReference type="RefSeq" id="WP_221422028.1">
    <property type="nucleotide sequence ID" value="NZ_CP081297.1"/>
</dbReference>
<feature type="transmembrane region" description="Helical" evidence="1">
    <location>
        <begin position="12"/>
        <end position="31"/>
    </location>
</feature>
<evidence type="ECO:0000256" key="1">
    <source>
        <dbReference type="SAM" id="Phobius"/>
    </source>
</evidence>
<dbReference type="Proteomes" id="UP000824280">
    <property type="component" value="Chromosome"/>
</dbReference>
<protein>
    <recommendedName>
        <fullName evidence="4">DUF2219 family protein</fullName>
    </recommendedName>
</protein>
<evidence type="ECO:0008006" key="4">
    <source>
        <dbReference type="Google" id="ProtNLM"/>
    </source>
</evidence>
<sequence length="370" mass="39100">MSVPAAGRRGQPLIFLFCLIGGWAMLRVATWENPWPQQLVPEWIAPAMEQLALAPGPHTEPAAGSQVSMASAKALTVKTNSAPPLFAESTRELLDAQAIAREFAIGRTVAGHNLVWMSAMSRLPMPNTVAAVLDGRREAVPAPSYVDDGETRPARWRFDGWLQLRGGTSNAATGGVRPASYGASQLGGVLAYRLFPRSQRDPAIYLRASSALRESGESEAAVGLRARPVTGLPMSLHAELRATQRPGRTELRPAAFAVIGFEDRDLPLGLGARGYAQAGYVGGTFATGFADGHLIVDYPVASFDLGNVRTGAGAWGGMQKDAARIDVGPTASVDLEFGEVPARVSVDYRIRVAGDAEPGNGPALTLSTGF</sequence>
<proteinExistence type="predicted"/>
<dbReference type="EMBL" id="CP081297">
    <property type="protein sequence ID" value="QZD86484.1"/>
    <property type="molecule type" value="Genomic_DNA"/>
</dbReference>
<name>A0ABX8ZC71_9SPHN</name>
<organism evidence="2 3">
    <name type="scientific">Qipengyuania psychrotolerans</name>
    <dbReference type="NCBI Taxonomy" id="2867238"/>
    <lineage>
        <taxon>Bacteria</taxon>
        <taxon>Pseudomonadati</taxon>
        <taxon>Pseudomonadota</taxon>
        <taxon>Alphaproteobacteria</taxon>
        <taxon>Sphingomonadales</taxon>
        <taxon>Erythrobacteraceae</taxon>
        <taxon>Qipengyuania</taxon>
    </lineage>
</organism>
<gene>
    <name evidence="2" type="ORF">K3166_09550</name>
</gene>
<evidence type="ECO:0000313" key="3">
    <source>
        <dbReference type="Proteomes" id="UP000824280"/>
    </source>
</evidence>